<evidence type="ECO:0000313" key="3">
    <source>
        <dbReference type="EMBL" id="MCZ4521277.1"/>
    </source>
</evidence>
<evidence type="ECO:0000256" key="1">
    <source>
        <dbReference type="ARBA" id="ARBA00023002"/>
    </source>
</evidence>
<dbReference type="Proteomes" id="UP001081071">
    <property type="component" value="Unassembled WGS sequence"/>
</dbReference>
<proteinExistence type="predicted"/>
<dbReference type="RefSeq" id="WP_269607690.1">
    <property type="nucleotide sequence ID" value="NZ_JAPWIJ010000010.1"/>
</dbReference>
<dbReference type="Gene3D" id="2.30.110.10">
    <property type="entry name" value="Electron Transport, Fmn-binding Protein, Chain A"/>
    <property type="match status" value="1"/>
</dbReference>
<comment type="caution">
    <text evidence="3">The sequence shown here is derived from an EMBL/GenBank/DDBJ whole genome shotgun (WGS) entry which is preliminary data.</text>
</comment>
<evidence type="ECO:0000313" key="4">
    <source>
        <dbReference type="Proteomes" id="UP001081071"/>
    </source>
</evidence>
<feature type="domain" description="Pyridoxamine 5'-phosphate oxidase N-terminal" evidence="2">
    <location>
        <begin position="7"/>
        <end position="133"/>
    </location>
</feature>
<reference evidence="3" key="1">
    <citation type="submission" date="2022-12" db="EMBL/GenBank/DDBJ databases">
        <authorList>
            <person name="Krivoruchko A.V."/>
            <person name="Elkin A."/>
        </authorList>
    </citation>
    <scope>NUCLEOTIDE SEQUENCE</scope>
    <source>
        <strain evidence="3">IEGM 1391</strain>
    </source>
</reference>
<gene>
    <name evidence="3" type="ORF">O4220_22410</name>
</gene>
<sequence length="141" mass="15351">MTSITDPRVREFLSAGTRTGKLGYLASDGRPLVAPIWFLVEGDQIVFNTGADTAKGKSIRRDPRVVLTVDLEQPPYGFVQVQGVASVDEDPAELVRTATEIAARYMGRERAEEFGTRNGVPGELIVRVTPNKVIAAFDMTA</sequence>
<dbReference type="PANTHER" id="PTHR35176">
    <property type="entry name" value="HEME OXYGENASE HI_0854-RELATED"/>
    <property type="match status" value="1"/>
</dbReference>
<dbReference type="EMBL" id="JAPWIJ010000010">
    <property type="protein sequence ID" value="MCZ4521277.1"/>
    <property type="molecule type" value="Genomic_DNA"/>
</dbReference>
<keyword evidence="4" id="KW-1185">Reference proteome</keyword>
<protein>
    <submittedName>
        <fullName evidence="3">PPOX class F420-dependent oxidoreductase</fullName>
    </submittedName>
</protein>
<dbReference type="PANTHER" id="PTHR35176:SF1">
    <property type="entry name" value="F420H(2)-DEPENDENT BILIVERDIN REDUCTASE"/>
    <property type="match status" value="1"/>
</dbReference>
<dbReference type="InterPro" id="IPR019920">
    <property type="entry name" value="F420-binding_dom_put"/>
</dbReference>
<dbReference type="SUPFAM" id="SSF50475">
    <property type="entry name" value="FMN-binding split barrel"/>
    <property type="match status" value="1"/>
</dbReference>
<dbReference type="InterPro" id="IPR012349">
    <property type="entry name" value="Split_barrel_FMN-bd"/>
</dbReference>
<accession>A0ABT4MJV5</accession>
<dbReference type="InterPro" id="IPR052019">
    <property type="entry name" value="F420H2_bilvrd_red/Heme_oxyg"/>
</dbReference>
<dbReference type="Pfam" id="PF01243">
    <property type="entry name" value="PNPOx_N"/>
    <property type="match status" value="1"/>
</dbReference>
<name>A0ABT4MJV5_9NOCA</name>
<evidence type="ECO:0000259" key="2">
    <source>
        <dbReference type="Pfam" id="PF01243"/>
    </source>
</evidence>
<organism evidence="3 4">
    <name type="scientific">Rhodococcus ruber</name>
    <dbReference type="NCBI Taxonomy" id="1830"/>
    <lineage>
        <taxon>Bacteria</taxon>
        <taxon>Bacillati</taxon>
        <taxon>Actinomycetota</taxon>
        <taxon>Actinomycetes</taxon>
        <taxon>Mycobacteriales</taxon>
        <taxon>Nocardiaceae</taxon>
        <taxon>Rhodococcus</taxon>
    </lineage>
</organism>
<dbReference type="NCBIfam" id="TIGR03618">
    <property type="entry name" value="Rv1155_F420"/>
    <property type="match status" value="1"/>
</dbReference>
<dbReference type="InterPro" id="IPR011576">
    <property type="entry name" value="Pyridox_Oxase_N"/>
</dbReference>
<keyword evidence="1" id="KW-0560">Oxidoreductase</keyword>